<gene>
    <name evidence="2" type="primary">gspH</name>
    <name evidence="2" type="ORF">Kalk_00320</name>
</gene>
<sequence length="235" mass="26368">MIPTLRRHQGFTLIEIMVVVTIIGIMTGLIAINVVTKDPQKELNKEALRFKALIEMAQEEALFSQQEIGIIVSEQGYKFARWSVPEANTSSLTEPDPNLSSVNQQATEPATAALATALGNTQTRPDPSWNLITNEQAFREYELDEDFELLLEVDQEQIDLTGGIDQQQREKAKEAAKILEEEEEEIKPSIFVLSSGELSPFVLEMFLREDSDITAKVSGDEIGKIWIGDEDDQDR</sequence>
<dbReference type="Pfam" id="PF07963">
    <property type="entry name" value="N_methyl"/>
    <property type="match status" value="1"/>
</dbReference>
<keyword evidence="3" id="KW-1185">Reference proteome</keyword>
<dbReference type="Proteomes" id="UP000235116">
    <property type="component" value="Chromosome"/>
</dbReference>
<dbReference type="EMBL" id="CP022684">
    <property type="protein sequence ID" value="AUM10978.1"/>
    <property type="molecule type" value="Genomic_DNA"/>
</dbReference>
<keyword evidence="1" id="KW-0472">Membrane</keyword>
<dbReference type="GO" id="GO:0015627">
    <property type="term" value="C:type II protein secretion system complex"/>
    <property type="evidence" value="ECO:0007669"/>
    <property type="project" value="InterPro"/>
</dbReference>
<dbReference type="InterPro" id="IPR012902">
    <property type="entry name" value="N_methyl_site"/>
</dbReference>
<dbReference type="NCBIfam" id="TIGR02532">
    <property type="entry name" value="IV_pilin_GFxxxE"/>
    <property type="match status" value="1"/>
</dbReference>
<dbReference type="InterPro" id="IPR045584">
    <property type="entry name" value="Pilin-like"/>
</dbReference>
<evidence type="ECO:0000256" key="1">
    <source>
        <dbReference type="SAM" id="Phobius"/>
    </source>
</evidence>
<name>A0A2K9LF30_9GAMM</name>
<evidence type="ECO:0000313" key="3">
    <source>
        <dbReference type="Proteomes" id="UP000235116"/>
    </source>
</evidence>
<keyword evidence="1" id="KW-0812">Transmembrane</keyword>
<dbReference type="OrthoDB" id="5730913at2"/>
<dbReference type="NCBIfam" id="TIGR01708">
    <property type="entry name" value="typeII_sec_gspH"/>
    <property type="match status" value="1"/>
</dbReference>
<dbReference type="GO" id="GO:0015628">
    <property type="term" value="P:protein secretion by the type II secretion system"/>
    <property type="evidence" value="ECO:0007669"/>
    <property type="project" value="InterPro"/>
</dbReference>
<protein>
    <submittedName>
        <fullName evidence="2">Type II secretion system protein GspH</fullName>
    </submittedName>
</protein>
<reference evidence="3" key="1">
    <citation type="submission" date="2017-08" db="EMBL/GenBank/DDBJ databases">
        <title>Direct submision.</title>
        <authorList>
            <person name="Kim S.-J."/>
            <person name="Rhee S.-K."/>
        </authorList>
    </citation>
    <scope>NUCLEOTIDE SEQUENCE [LARGE SCALE GENOMIC DNA]</scope>
    <source>
        <strain evidence="3">GI5</strain>
    </source>
</reference>
<dbReference type="KEGG" id="kak:Kalk_00320"/>
<accession>A0A2K9LF30</accession>
<dbReference type="InterPro" id="IPR049875">
    <property type="entry name" value="TypeII_GspH"/>
</dbReference>
<proteinExistence type="predicted"/>
<dbReference type="SUPFAM" id="SSF54523">
    <property type="entry name" value="Pili subunits"/>
    <property type="match status" value="1"/>
</dbReference>
<keyword evidence="1" id="KW-1133">Transmembrane helix</keyword>
<dbReference type="RefSeq" id="WP_101892324.1">
    <property type="nucleotide sequence ID" value="NZ_CP022684.1"/>
</dbReference>
<dbReference type="AlphaFoldDB" id="A0A2K9LF30"/>
<feature type="transmembrane region" description="Helical" evidence="1">
    <location>
        <begin position="12"/>
        <end position="35"/>
    </location>
</feature>
<dbReference type="PROSITE" id="PS00409">
    <property type="entry name" value="PROKAR_NTER_METHYL"/>
    <property type="match status" value="1"/>
</dbReference>
<organism evidence="2 3">
    <name type="scientific">Ketobacter alkanivorans</name>
    <dbReference type="NCBI Taxonomy" id="1917421"/>
    <lineage>
        <taxon>Bacteria</taxon>
        <taxon>Pseudomonadati</taxon>
        <taxon>Pseudomonadota</taxon>
        <taxon>Gammaproteobacteria</taxon>
        <taxon>Pseudomonadales</taxon>
        <taxon>Ketobacteraceae</taxon>
        <taxon>Ketobacter</taxon>
    </lineage>
</organism>
<dbReference type="Gene3D" id="3.55.40.10">
    <property type="entry name" value="minor pseudopilin epsh domain"/>
    <property type="match status" value="1"/>
</dbReference>
<evidence type="ECO:0000313" key="2">
    <source>
        <dbReference type="EMBL" id="AUM10978.1"/>
    </source>
</evidence>